<dbReference type="GO" id="GO:0009252">
    <property type="term" value="P:peptidoglycan biosynthetic process"/>
    <property type="evidence" value="ECO:0007669"/>
    <property type="project" value="UniProtKB-ARBA"/>
</dbReference>
<sequence length="448" mass="48898">MKAKRKLFGTDGIRGIANKYPLTPEMVQKIGIAYGVYLNAKFPDERHTVVIGKDTRLSSDMIKSAFISGLTATGVDVIDVGTVPTPAISYFVREGNLSGGVMVSASHNPYEYNGLKFFTREGKKFSEVEEGGLELVVFNKYELPKALPENIGRVFDGENLVESYEKHLESAGRYLAGLKIGIDCANGATFQIAPQVFRSLGARVFVFNAEPDGKNINEGCGALHPEFIAQKVRDLNLHMGFAFDGDGDRCIAVDENGNIVDGDKLIAILAAHYAQKSKEVVATVMSNMGLEVFLKEMGLNLHRTPVGDRFVAEKMDEVGALVGGEQSGHVIIKEFSETGDGILTAILIASIAKSVKKPLSQLASMVKTFPQKLKNIRVKEKPPLEKLEKLQNAIKEAEEKLAGKGRVLVRYSGTEPVLRIMVEAEDENLIDVIIEDLQKAVKEEGIAL</sequence>
<dbReference type="FunFam" id="3.30.310.50:FF:000001">
    <property type="entry name" value="Phosphoglucosamine mutase"/>
    <property type="match status" value="1"/>
</dbReference>
<dbReference type="Proteomes" id="UP000295777">
    <property type="component" value="Unassembled WGS sequence"/>
</dbReference>
<evidence type="ECO:0000256" key="4">
    <source>
        <dbReference type="ARBA" id="ARBA00022842"/>
    </source>
</evidence>
<dbReference type="Pfam" id="PF02880">
    <property type="entry name" value="PGM_PMM_III"/>
    <property type="match status" value="1"/>
</dbReference>
<evidence type="ECO:0000256" key="6">
    <source>
        <dbReference type="HAMAP-Rule" id="MF_01554"/>
    </source>
</evidence>
<dbReference type="InterPro" id="IPR005843">
    <property type="entry name" value="A-D-PHexomutase_C"/>
</dbReference>
<comment type="function">
    <text evidence="6 8">Catalyzes the conversion of glucosamine-6-phosphate to glucosamine-1-phosphate.</text>
</comment>
<dbReference type="InterPro" id="IPR016055">
    <property type="entry name" value="A-D-PHexomutase_a/b/a-I/II/III"/>
</dbReference>
<feature type="binding site" description="via phosphate group" evidence="6">
    <location>
        <position position="106"/>
    </location>
    <ligand>
        <name>Mg(2+)</name>
        <dbReference type="ChEBI" id="CHEBI:18420"/>
    </ligand>
</feature>
<comment type="caution">
    <text evidence="13">The sequence shown here is derived from an EMBL/GenBank/DDBJ whole genome shotgun (WGS) entry which is preliminary data.</text>
</comment>
<evidence type="ECO:0000256" key="8">
    <source>
        <dbReference type="RuleBase" id="RU004327"/>
    </source>
</evidence>
<dbReference type="FunFam" id="3.40.120.10:FF:000001">
    <property type="entry name" value="Phosphoglucosamine mutase"/>
    <property type="match status" value="1"/>
</dbReference>
<keyword evidence="2 6" id="KW-0597">Phosphoprotein</keyword>
<dbReference type="PANTHER" id="PTHR42946:SF1">
    <property type="entry name" value="PHOSPHOGLUCOMUTASE (ALPHA-D-GLUCOSE-1,6-BISPHOSPHATE-DEPENDENT)"/>
    <property type="match status" value="1"/>
</dbReference>
<evidence type="ECO:0000256" key="3">
    <source>
        <dbReference type="ARBA" id="ARBA00022723"/>
    </source>
</evidence>
<feature type="binding site" evidence="6">
    <location>
        <position position="246"/>
    </location>
    <ligand>
        <name>Mg(2+)</name>
        <dbReference type="ChEBI" id="CHEBI:18420"/>
    </ligand>
</feature>
<reference evidence="13 14" key="1">
    <citation type="submission" date="2019-03" db="EMBL/GenBank/DDBJ databases">
        <title>Genomic Encyclopedia of Archaeal and Bacterial Type Strains, Phase II (KMG-II): from individual species to whole genera.</title>
        <authorList>
            <person name="Goeker M."/>
        </authorList>
    </citation>
    <scope>NUCLEOTIDE SEQUENCE [LARGE SCALE GENOMIC DNA]</scope>
    <source>
        <strain evidence="13 14">DSM 24425</strain>
    </source>
</reference>
<dbReference type="GO" id="GO:0005975">
    <property type="term" value="P:carbohydrate metabolic process"/>
    <property type="evidence" value="ECO:0007669"/>
    <property type="project" value="InterPro"/>
</dbReference>
<dbReference type="PRINTS" id="PR00509">
    <property type="entry name" value="PGMPMM"/>
</dbReference>
<feature type="domain" description="Alpha-D-phosphohexomutase alpha/beta/alpha" evidence="12">
    <location>
        <begin position="261"/>
        <end position="368"/>
    </location>
</feature>
<dbReference type="InterPro" id="IPR005845">
    <property type="entry name" value="A-D-PHexomutase_a/b/a-II"/>
</dbReference>
<feature type="domain" description="Alpha-D-phosphohexomutase alpha/beta/alpha" evidence="10">
    <location>
        <begin position="5"/>
        <end position="134"/>
    </location>
</feature>
<dbReference type="NCBIfam" id="TIGR01455">
    <property type="entry name" value="glmM"/>
    <property type="match status" value="1"/>
</dbReference>
<keyword evidence="5 6" id="KW-0413">Isomerase</keyword>
<dbReference type="InterPro" id="IPR005841">
    <property type="entry name" value="Alpha-D-phosphohexomutase_SF"/>
</dbReference>
<name>A0A4R1GHH0_9BACT</name>
<feature type="domain" description="Alpha-D-phosphohexomutase alpha/beta/alpha" evidence="11">
    <location>
        <begin position="176"/>
        <end position="257"/>
    </location>
</feature>
<evidence type="ECO:0000256" key="2">
    <source>
        <dbReference type="ARBA" id="ARBA00022553"/>
    </source>
</evidence>
<dbReference type="RefSeq" id="WP_132525082.1">
    <property type="nucleotide sequence ID" value="NZ_SMFV01000001.1"/>
</dbReference>
<feature type="active site" description="Phosphoserine intermediate" evidence="6">
    <location>
        <position position="106"/>
    </location>
</feature>
<dbReference type="SUPFAM" id="SSF55957">
    <property type="entry name" value="Phosphoglucomutase, C-terminal domain"/>
    <property type="match status" value="1"/>
</dbReference>
<dbReference type="AlphaFoldDB" id="A0A4R1GHH0"/>
<dbReference type="InterPro" id="IPR016066">
    <property type="entry name" value="A-D-PHexomutase_CS"/>
</dbReference>
<evidence type="ECO:0000256" key="1">
    <source>
        <dbReference type="ARBA" id="ARBA00010231"/>
    </source>
</evidence>
<keyword evidence="4 6" id="KW-0460">Magnesium</keyword>
<dbReference type="GO" id="GO:0008966">
    <property type="term" value="F:phosphoglucosamine mutase activity"/>
    <property type="evidence" value="ECO:0007669"/>
    <property type="project" value="UniProtKB-UniRule"/>
</dbReference>
<keyword evidence="14" id="KW-1185">Reference proteome</keyword>
<dbReference type="GO" id="GO:0000287">
    <property type="term" value="F:magnesium ion binding"/>
    <property type="evidence" value="ECO:0007669"/>
    <property type="project" value="UniProtKB-UniRule"/>
</dbReference>
<feature type="modified residue" description="Phosphoserine" evidence="6">
    <location>
        <position position="106"/>
    </location>
</feature>
<evidence type="ECO:0000313" key="14">
    <source>
        <dbReference type="Proteomes" id="UP000295777"/>
    </source>
</evidence>
<proteinExistence type="inferred from homology"/>
<organism evidence="13 14">
    <name type="scientific">Phorcysia thermohydrogeniphila</name>
    <dbReference type="NCBI Taxonomy" id="936138"/>
    <lineage>
        <taxon>Bacteria</taxon>
        <taxon>Pseudomonadati</taxon>
        <taxon>Aquificota</taxon>
        <taxon>Aquificia</taxon>
        <taxon>Desulfurobacteriales</taxon>
        <taxon>Desulfurobacteriaceae</taxon>
        <taxon>Phorcysia</taxon>
    </lineage>
</organism>
<evidence type="ECO:0000256" key="7">
    <source>
        <dbReference type="RuleBase" id="RU004326"/>
    </source>
</evidence>
<comment type="similarity">
    <text evidence="1 6 7">Belongs to the phosphohexose mutase family.</text>
</comment>
<gene>
    <name evidence="6" type="primary">glmM</name>
    <name evidence="13" type="ORF">CLV27_0292</name>
</gene>
<dbReference type="SUPFAM" id="SSF53738">
    <property type="entry name" value="Phosphoglucomutase, first 3 domains"/>
    <property type="match status" value="3"/>
</dbReference>
<comment type="cofactor">
    <cofactor evidence="6">
        <name>Mg(2+)</name>
        <dbReference type="ChEBI" id="CHEBI:18420"/>
    </cofactor>
    <text evidence="6">Binds 1 Mg(2+) ion per subunit.</text>
</comment>
<dbReference type="GO" id="GO:0005829">
    <property type="term" value="C:cytosol"/>
    <property type="evidence" value="ECO:0007669"/>
    <property type="project" value="TreeGrafter"/>
</dbReference>
<dbReference type="FunFam" id="3.40.120.10:FF:000003">
    <property type="entry name" value="Phosphoglucosamine mutase"/>
    <property type="match status" value="1"/>
</dbReference>
<keyword evidence="3 6" id="KW-0479">Metal-binding</keyword>
<evidence type="ECO:0000259" key="9">
    <source>
        <dbReference type="Pfam" id="PF00408"/>
    </source>
</evidence>
<dbReference type="Gene3D" id="3.30.310.50">
    <property type="entry name" value="Alpha-D-phosphohexomutase, C-terminal domain"/>
    <property type="match status" value="1"/>
</dbReference>
<evidence type="ECO:0000256" key="5">
    <source>
        <dbReference type="ARBA" id="ARBA00023235"/>
    </source>
</evidence>
<dbReference type="InterPro" id="IPR036900">
    <property type="entry name" value="A-D-PHexomutase_C_sf"/>
</dbReference>
<evidence type="ECO:0000259" key="10">
    <source>
        <dbReference type="Pfam" id="PF02878"/>
    </source>
</evidence>
<feature type="binding site" evidence="6">
    <location>
        <position position="244"/>
    </location>
    <ligand>
        <name>Mg(2+)</name>
        <dbReference type="ChEBI" id="CHEBI:18420"/>
    </ligand>
</feature>
<feature type="domain" description="Alpha-D-phosphohexomutase C-terminal" evidence="9">
    <location>
        <begin position="373"/>
        <end position="436"/>
    </location>
</feature>
<dbReference type="Pfam" id="PF02878">
    <property type="entry name" value="PGM_PMM_I"/>
    <property type="match status" value="1"/>
</dbReference>
<accession>A0A4R1GHH0</accession>
<dbReference type="PANTHER" id="PTHR42946">
    <property type="entry name" value="PHOSPHOHEXOSE MUTASE"/>
    <property type="match status" value="1"/>
</dbReference>
<evidence type="ECO:0000259" key="11">
    <source>
        <dbReference type="Pfam" id="PF02879"/>
    </source>
</evidence>
<dbReference type="OrthoDB" id="9806956at2"/>
<dbReference type="Gene3D" id="3.40.120.10">
    <property type="entry name" value="Alpha-D-Glucose-1,6-Bisphosphate, subunit A, domain 3"/>
    <property type="match status" value="3"/>
</dbReference>
<feature type="binding site" evidence="6">
    <location>
        <position position="248"/>
    </location>
    <ligand>
        <name>Mg(2+)</name>
        <dbReference type="ChEBI" id="CHEBI:18420"/>
    </ligand>
</feature>
<dbReference type="Pfam" id="PF00408">
    <property type="entry name" value="PGM_PMM_IV"/>
    <property type="match status" value="1"/>
</dbReference>
<dbReference type="InterPro" id="IPR006352">
    <property type="entry name" value="GlmM_bact"/>
</dbReference>
<evidence type="ECO:0000259" key="12">
    <source>
        <dbReference type="Pfam" id="PF02880"/>
    </source>
</evidence>
<evidence type="ECO:0000313" key="13">
    <source>
        <dbReference type="EMBL" id="TCK06491.1"/>
    </source>
</evidence>
<dbReference type="InterPro" id="IPR005844">
    <property type="entry name" value="A-D-PHexomutase_a/b/a-I"/>
</dbReference>
<comment type="PTM">
    <text evidence="6">Activated by phosphorylation.</text>
</comment>
<dbReference type="GO" id="GO:0004615">
    <property type="term" value="F:phosphomannomutase activity"/>
    <property type="evidence" value="ECO:0007669"/>
    <property type="project" value="TreeGrafter"/>
</dbReference>
<dbReference type="InterPro" id="IPR050060">
    <property type="entry name" value="Phosphoglucosamine_mutase"/>
</dbReference>
<dbReference type="Pfam" id="PF02879">
    <property type="entry name" value="PGM_PMM_II"/>
    <property type="match status" value="1"/>
</dbReference>
<dbReference type="EMBL" id="SMFV01000001">
    <property type="protein sequence ID" value="TCK06491.1"/>
    <property type="molecule type" value="Genomic_DNA"/>
</dbReference>
<dbReference type="CDD" id="cd05802">
    <property type="entry name" value="GlmM"/>
    <property type="match status" value="1"/>
</dbReference>
<dbReference type="GO" id="GO:0006048">
    <property type="term" value="P:UDP-N-acetylglucosamine biosynthetic process"/>
    <property type="evidence" value="ECO:0007669"/>
    <property type="project" value="TreeGrafter"/>
</dbReference>
<comment type="catalytic activity">
    <reaction evidence="6 8">
        <text>alpha-D-glucosamine 1-phosphate = D-glucosamine 6-phosphate</text>
        <dbReference type="Rhea" id="RHEA:23424"/>
        <dbReference type="ChEBI" id="CHEBI:58516"/>
        <dbReference type="ChEBI" id="CHEBI:58725"/>
        <dbReference type="EC" id="5.4.2.10"/>
    </reaction>
</comment>
<dbReference type="PROSITE" id="PS00710">
    <property type="entry name" value="PGM_PMM"/>
    <property type="match status" value="1"/>
</dbReference>
<dbReference type="InterPro" id="IPR005846">
    <property type="entry name" value="A-D-PHexomutase_a/b/a-III"/>
</dbReference>
<protein>
    <recommendedName>
        <fullName evidence="6 8">Phosphoglucosamine mutase</fullName>
        <ecNumber evidence="6 8">5.4.2.10</ecNumber>
    </recommendedName>
</protein>
<dbReference type="HAMAP" id="MF_01554_B">
    <property type="entry name" value="GlmM_B"/>
    <property type="match status" value="1"/>
</dbReference>
<dbReference type="EC" id="5.4.2.10" evidence="6 8"/>